<feature type="region of interest" description="Disordered" evidence="17">
    <location>
        <begin position="1"/>
        <end position="59"/>
    </location>
</feature>
<reference evidence="19" key="1">
    <citation type="submission" date="2021-01" db="EMBL/GenBank/DDBJ databases">
        <authorList>
            <consortium name="Aspergillus puulaauensis MK2 genome sequencing consortium"/>
            <person name="Kazuki M."/>
            <person name="Futagami T."/>
        </authorList>
    </citation>
    <scope>NUCLEOTIDE SEQUENCE</scope>
    <source>
        <strain evidence="19">MK2</strain>
    </source>
</reference>
<evidence type="ECO:0000256" key="4">
    <source>
        <dbReference type="ARBA" id="ARBA00005555"/>
    </source>
</evidence>
<sequence>MPAAEPSPVAPPEPGFVKMEDRKRAATYDNNESAPPLKKQATSVNGGNKPHPDADMPWKDDLERFQKDAIWRQMQEYKRDKVSLEAKLKETSKATAYHNDHLRIIDAWYSQLIDEIKLLFGNSNEDSKDRSSFQSSLQFGDVDNFEKHLKSRSDDIRDIISRLVAKSPTGPPEVVDLQSQLARKLVEEKATLSELNKALSEKQQLEESLEEASLRYMVAEKKLDRARSVTVAKLEKQYILGAQRPGGDSASGNREEPPSTNGATPTGERTPESDEFYSRLSAVSEKQKEQLQKLEAENSNLLGQITDISIKRTKLTDDDYAHTDLFKQLRSQYDDVVKRINHLEATNVQLREEATKLRSERTAYRNQVDEETQNVVAEKEAQLVKAENDLARIRNTRDELLADQQMRKAALEQEKTGALKIKELADAGKAQIAALESEVERLRIEIGQEKAEQANLNDITIEELRTKHSNLDRQYSMLNAELASMQIACKKYSSLASQKVTEFSALEEKMVRLAAEKSKADQKYFGAMKGKEAREMEVRTLRMQNAKSSDIVSQLKESEATTRSLLANMEKQVSEIREALNSMANKYHSSQQQVTESNIAMEGLRGQITELKALSVSKDSTLAATSSACRRAETEVEGLKATLTDTKKSLDNWKNKSLGNSSSEYEMLRSLALCTVCRRNFKNTAIKTCGHVFCKDCVEERLTSRSRKCPNCNRSFGNNDYMHITL</sequence>
<evidence type="ECO:0000256" key="5">
    <source>
        <dbReference type="ARBA" id="ARBA00022679"/>
    </source>
</evidence>
<dbReference type="UniPathway" id="UPA00143"/>
<dbReference type="PANTHER" id="PTHR23163:SF0">
    <property type="entry name" value="E3 UBIQUITIN-PROTEIN LIGASE BRE1"/>
    <property type="match status" value="1"/>
</dbReference>
<evidence type="ECO:0000256" key="9">
    <source>
        <dbReference type="ARBA" id="ARBA00022833"/>
    </source>
</evidence>
<organism evidence="19 20">
    <name type="scientific">Aspergillus puulaauensis</name>
    <dbReference type="NCBI Taxonomy" id="1220207"/>
    <lineage>
        <taxon>Eukaryota</taxon>
        <taxon>Fungi</taxon>
        <taxon>Dikarya</taxon>
        <taxon>Ascomycota</taxon>
        <taxon>Pezizomycotina</taxon>
        <taxon>Eurotiomycetes</taxon>
        <taxon>Eurotiomycetidae</taxon>
        <taxon>Eurotiales</taxon>
        <taxon>Aspergillaceae</taxon>
        <taxon>Aspergillus</taxon>
    </lineage>
</organism>
<dbReference type="Proteomes" id="UP000654913">
    <property type="component" value="Chromosome 1"/>
</dbReference>
<evidence type="ECO:0000256" key="8">
    <source>
        <dbReference type="ARBA" id="ARBA00022786"/>
    </source>
</evidence>
<dbReference type="PROSITE" id="PS00518">
    <property type="entry name" value="ZF_RING_1"/>
    <property type="match status" value="1"/>
</dbReference>
<name>A0A7R7XAK2_9EURO</name>
<comment type="catalytic activity">
    <reaction evidence="1 15">
        <text>S-ubiquitinyl-[E2 ubiquitin-conjugating enzyme]-L-cysteine + [acceptor protein]-L-lysine = [E2 ubiquitin-conjugating enzyme]-L-cysteine + N(6)-ubiquitinyl-[acceptor protein]-L-lysine.</text>
        <dbReference type="EC" id="2.3.2.27"/>
    </reaction>
</comment>
<comment type="function">
    <text evidence="13">E3 ubiquitin-protein ligase that mediates monoubiquitination of histone H2B to form H2BK123ub1. H2BK123ub1 gives a specific tag for epigenetic transcriptional activation and is also a prerequisite for H3K4me and H3K79me formation.</text>
</comment>
<evidence type="ECO:0000256" key="7">
    <source>
        <dbReference type="ARBA" id="ARBA00022771"/>
    </source>
</evidence>
<evidence type="ECO:0000259" key="18">
    <source>
        <dbReference type="PROSITE" id="PS50089"/>
    </source>
</evidence>
<keyword evidence="8 15" id="KW-0833">Ubl conjugation pathway</keyword>
<accession>A0A7R7XAK2</accession>
<feature type="coiled-coil region" evidence="16">
    <location>
        <begin position="182"/>
        <end position="229"/>
    </location>
</feature>
<dbReference type="SMART" id="SM00184">
    <property type="entry name" value="RING"/>
    <property type="match status" value="1"/>
</dbReference>
<dbReference type="Pfam" id="PF26095">
    <property type="entry name" value="CC_Bre1"/>
    <property type="match status" value="1"/>
</dbReference>
<dbReference type="KEGG" id="apuu:APUU_10709S"/>
<dbReference type="RefSeq" id="XP_041550075.1">
    <property type="nucleotide sequence ID" value="XM_041703807.1"/>
</dbReference>
<dbReference type="OrthoDB" id="654191at2759"/>
<dbReference type="InterPro" id="IPR013956">
    <property type="entry name" value="E3_ubiquit_lig_Bre1"/>
</dbReference>
<dbReference type="InterPro" id="IPR013083">
    <property type="entry name" value="Znf_RING/FYVE/PHD"/>
</dbReference>
<dbReference type="EC" id="2.3.2.27" evidence="15"/>
<evidence type="ECO:0000256" key="10">
    <source>
        <dbReference type="ARBA" id="ARBA00022853"/>
    </source>
</evidence>
<evidence type="ECO:0000256" key="2">
    <source>
        <dbReference type="ARBA" id="ARBA00004123"/>
    </source>
</evidence>
<keyword evidence="12 15" id="KW-0539">Nucleus</keyword>
<dbReference type="GeneID" id="64967886"/>
<evidence type="ECO:0000256" key="3">
    <source>
        <dbReference type="ARBA" id="ARBA00004906"/>
    </source>
</evidence>
<evidence type="ECO:0000313" key="20">
    <source>
        <dbReference type="Proteomes" id="UP000654913"/>
    </source>
</evidence>
<dbReference type="Pfam" id="PF08647">
    <property type="entry name" value="BRE1"/>
    <property type="match status" value="1"/>
</dbReference>
<dbReference type="AlphaFoldDB" id="A0A7R7XAK2"/>
<feature type="region of interest" description="Disordered" evidence="17">
    <location>
        <begin position="240"/>
        <end position="273"/>
    </location>
</feature>
<keyword evidence="5 15" id="KW-0808">Transferase</keyword>
<evidence type="ECO:0000256" key="6">
    <source>
        <dbReference type="ARBA" id="ARBA00022723"/>
    </source>
</evidence>
<feature type="compositionally biased region" description="Basic and acidic residues" evidence="17">
    <location>
        <begin position="50"/>
        <end position="59"/>
    </location>
</feature>
<evidence type="ECO:0000256" key="17">
    <source>
        <dbReference type="SAM" id="MobiDB-lite"/>
    </source>
</evidence>
<protein>
    <recommendedName>
        <fullName evidence="15">E3 ubiquitin protein ligase</fullName>
        <ecNumber evidence="15">2.3.2.27</ecNumber>
    </recommendedName>
</protein>
<keyword evidence="6 15" id="KW-0479">Metal-binding</keyword>
<reference evidence="19" key="2">
    <citation type="submission" date="2021-02" db="EMBL/GenBank/DDBJ databases">
        <title>Aspergillus puulaauensis MK2 genome sequence.</title>
        <authorList>
            <person name="Futagami T."/>
            <person name="Mori K."/>
            <person name="Kadooka C."/>
            <person name="Tanaka T."/>
        </authorList>
    </citation>
    <scope>NUCLEOTIDE SEQUENCE</scope>
    <source>
        <strain evidence="19">MK2</strain>
    </source>
</reference>
<dbReference type="PANTHER" id="PTHR23163">
    <property type="entry name" value="RING FINGER PROTEIN-RELATED"/>
    <property type="match status" value="1"/>
</dbReference>
<dbReference type="InterPro" id="IPR001841">
    <property type="entry name" value="Znf_RING"/>
</dbReference>
<keyword evidence="9 15" id="KW-0862">Zinc</keyword>
<proteinExistence type="inferred from homology"/>
<dbReference type="CDD" id="cd16499">
    <property type="entry name" value="RING-HC_Bre1-like"/>
    <property type="match status" value="1"/>
</dbReference>
<dbReference type="GO" id="GO:0061630">
    <property type="term" value="F:ubiquitin protein ligase activity"/>
    <property type="evidence" value="ECO:0007669"/>
    <property type="project" value="UniProtKB-EC"/>
</dbReference>
<feature type="coiled-coil region" evidence="16">
    <location>
        <begin position="277"/>
        <end position="523"/>
    </location>
</feature>
<dbReference type="GO" id="GO:0008270">
    <property type="term" value="F:zinc ion binding"/>
    <property type="evidence" value="ECO:0007669"/>
    <property type="project" value="UniProtKB-KW"/>
</dbReference>
<evidence type="ECO:0000313" key="19">
    <source>
        <dbReference type="EMBL" id="BCS17881.1"/>
    </source>
</evidence>
<dbReference type="Pfam" id="PF13923">
    <property type="entry name" value="zf-C3HC4_2"/>
    <property type="match status" value="1"/>
</dbReference>
<evidence type="ECO:0000256" key="11">
    <source>
        <dbReference type="ARBA" id="ARBA00023054"/>
    </source>
</evidence>
<dbReference type="Gene3D" id="3.30.40.10">
    <property type="entry name" value="Zinc/RING finger domain, C3HC4 (zinc finger)"/>
    <property type="match status" value="1"/>
</dbReference>
<evidence type="ECO:0000256" key="15">
    <source>
        <dbReference type="RuleBase" id="RU365038"/>
    </source>
</evidence>
<evidence type="ECO:0000256" key="13">
    <source>
        <dbReference type="ARBA" id="ARBA00059679"/>
    </source>
</evidence>
<keyword evidence="20" id="KW-1185">Reference proteome</keyword>
<keyword evidence="11 15" id="KW-0175">Coiled coil</keyword>
<feature type="domain" description="RING-type" evidence="18">
    <location>
        <begin position="674"/>
        <end position="713"/>
    </location>
</feature>
<dbReference type="InterPro" id="IPR017907">
    <property type="entry name" value="Znf_RING_CS"/>
</dbReference>
<dbReference type="GO" id="GO:0005634">
    <property type="term" value="C:nucleus"/>
    <property type="evidence" value="ECO:0007669"/>
    <property type="project" value="UniProtKB-SubCell"/>
</dbReference>
<gene>
    <name evidence="19" type="primary">BRE1</name>
    <name evidence="19" type="ORF">APUU_10709S</name>
</gene>
<evidence type="ECO:0000256" key="16">
    <source>
        <dbReference type="SAM" id="Coils"/>
    </source>
</evidence>
<dbReference type="EMBL" id="AP024443">
    <property type="protein sequence ID" value="BCS17881.1"/>
    <property type="molecule type" value="Genomic_DNA"/>
</dbReference>
<dbReference type="InterPro" id="IPR058643">
    <property type="entry name" value="BRE1-like_CC"/>
</dbReference>
<evidence type="ECO:0000256" key="12">
    <source>
        <dbReference type="ARBA" id="ARBA00023242"/>
    </source>
</evidence>
<comment type="pathway">
    <text evidence="3 15">Protein modification; protein ubiquitination.</text>
</comment>
<comment type="similarity">
    <text evidence="4 15">Belongs to the BRE1 family.</text>
</comment>
<comment type="subcellular location">
    <subcellularLocation>
        <location evidence="2 15">Nucleus</location>
    </subcellularLocation>
</comment>
<dbReference type="SUPFAM" id="SSF57850">
    <property type="entry name" value="RING/U-box"/>
    <property type="match status" value="1"/>
</dbReference>
<keyword evidence="7 14" id="KW-0863">Zinc-finger</keyword>
<dbReference type="GO" id="GO:0006325">
    <property type="term" value="P:chromatin organization"/>
    <property type="evidence" value="ECO:0007669"/>
    <property type="project" value="UniProtKB-KW"/>
</dbReference>
<dbReference type="GO" id="GO:0016567">
    <property type="term" value="P:protein ubiquitination"/>
    <property type="evidence" value="ECO:0007669"/>
    <property type="project" value="UniProtKB-UniRule"/>
</dbReference>
<evidence type="ECO:0000256" key="14">
    <source>
        <dbReference type="PROSITE-ProRule" id="PRU00175"/>
    </source>
</evidence>
<evidence type="ECO:0000256" key="1">
    <source>
        <dbReference type="ARBA" id="ARBA00000900"/>
    </source>
</evidence>
<dbReference type="PROSITE" id="PS50089">
    <property type="entry name" value="ZF_RING_2"/>
    <property type="match status" value="1"/>
</dbReference>
<feature type="coiled-coil region" evidence="16">
    <location>
        <begin position="629"/>
        <end position="656"/>
    </location>
</feature>
<keyword evidence="10 15" id="KW-0156">Chromatin regulator</keyword>
<dbReference type="GO" id="GO:0033503">
    <property type="term" value="C:HULC complex"/>
    <property type="evidence" value="ECO:0007669"/>
    <property type="project" value="TreeGrafter"/>
</dbReference>